<dbReference type="PANTHER" id="PTHR37820:SF1">
    <property type="entry name" value="CELL DIVISION PROTEIN FTSQ"/>
    <property type="match status" value="1"/>
</dbReference>
<dbReference type="Proteomes" id="UP000612899">
    <property type="component" value="Unassembled WGS sequence"/>
</dbReference>
<dbReference type="InterPro" id="IPR005548">
    <property type="entry name" value="Cell_div_FtsQ/DivIB_C"/>
</dbReference>
<evidence type="ECO:0000256" key="3">
    <source>
        <dbReference type="ARBA" id="ARBA00022618"/>
    </source>
</evidence>
<dbReference type="Gene3D" id="3.10.20.310">
    <property type="entry name" value="membrane protein fhac"/>
    <property type="match status" value="1"/>
</dbReference>
<keyword evidence="2" id="KW-1003">Cell membrane</keyword>
<reference evidence="10" key="1">
    <citation type="submission" date="2021-01" db="EMBL/GenBank/DDBJ databases">
        <title>Whole genome shotgun sequence of Rhizocola hellebori NBRC 109834.</title>
        <authorList>
            <person name="Komaki H."/>
            <person name="Tamura T."/>
        </authorList>
    </citation>
    <scope>NUCLEOTIDE SEQUENCE</scope>
    <source>
        <strain evidence="10">NBRC 109834</strain>
    </source>
</reference>
<evidence type="ECO:0000256" key="6">
    <source>
        <dbReference type="ARBA" id="ARBA00023136"/>
    </source>
</evidence>
<keyword evidence="4 8" id="KW-0812">Transmembrane</keyword>
<gene>
    <name evidence="10" type="ORF">Rhe02_28320</name>
</gene>
<feature type="transmembrane region" description="Helical" evidence="8">
    <location>
        <begin position="40"/>
        <end position="63"/>
    </location>
</feature>
<organism evidence="10 11">
    <name type="scientific">Rhizocola hellebori</name>
    <dbReference type="NCBI Taxonomy" id="1392758"/>
    <lineage>
        <taxon>Bacteria</taxon>
        <taxon>Bacillati</taxon>
        <taxon>Actinomycetota</taxon>
        <taxon>Actinomycetes</taxon>
        <taxon>Micromonosporales</taxon>
        <taxon>Micromonosporaceae</taxon>
        <taxon>Rhizocola</taxon>
    </lineage>
</organism>
<dbReference type="PANTHER" id="PTHR37820">
    <property type="entry name" value="CELL DIVISION PROTEIN DIVIB"/>
    <property type="match status" value="1"/>
</dbReference>
<name>A0A8J3VFR8_9ACTN</name>
<evidence type="ECO:0000313" key="10">
    <source>
        <dbReference type="EMBL" id="GIH04765.1"/>
    </source>
</evidence>
<proteinExistence type="predicted"/>
<dbReference type="RefSeq" id="WP_203908631.1">
    <property type="nucleotide sequence ID" value="NZ_BONY01000014.1"/>
</dbReference>
<dbReference type="InterPro" id="IPR034746">
    <property type="entry name" value="POTRA"/>
</dbReference>
<keyword evidence="6 8" id="KW-0472">Membrane</keyword>
<dbReference type="PROSITE" id="PS51779">
    <property type="entry name" value="POTRA"/>
    <property type="match status" value="1"/>
</dbReference>
<dbReference type="Pfam" id="PF03799">
    <property type="entry name" value="FtsQ_DivIB_C"/>
    <property type="match status" value="1"/>
</dbReference>
<dbReference type="AlphaFoldDB" id="A0A8J3VFR8"/>
<comment type="caution">
    <text evidence="10">The sequence shown here is derived from an EMBL/GenBank/DDBJ whole genome shotgun (WGS) entry which is preliminary data.</text>
</comment>
<evidence type="ECO:0000259" key="9">
    <source>
        <dbReference type="PROSITE" id="PS51779"/>
    </source>
</evidence>
<keyword evidence="7" id="KW-0131">Cell cycle</keyword>
<evidence type="ECO:0000256" key="4">
    <source>
        <dbReference type="ARBA" id="ARBA00022692"/>
    </source>
</evidence>
<evidence type="ECO:0000256" key="8">
    <source>
        <dbReference type="SAM" id="Phobius"/>
    </source>
</evidence>
<sequence length="259" mass="27954">MPTGPVEEDGSRRWRLVRAGKDAVPDSLRRLMSRARPSQLAAVPWTLIAATMAVIGLTGWIIFVSPLFGIKQVQIAGVGLLAEEEVAQAAAVPIGQPLTRVDTDGVAERIAKLPPVESVEVTRGWPSTLHIKVTERVGVAVVKQDTVFHVFDKFGVQFLSAPAAPADTVEVTLPQNMPPDRAMRDALKVIASLTAELRAQLTRLVVNGPAGIQLLLQKDRMVTWGDAEESELKAKVATALLTQKGKRIDVSVPEIVTIQ</sequence>
<protein>
    <recommendedName>
        <fullName evidence="9">POTRA domain-containing protein</fullName>
    </recommendedName>
</protein>
<dbReference type="InterPro" id="IPR013685">
    <property type="entry name" value="POTRA_FtsQ_type"/>
</dbReference>
<evidence type="ECO:0000313" key="11">
    <source>
        <dbReference type="Proteomes" id="UP000612899"/>
    </source>
</evidence>
<dbReference type="EMBL" id="BONY01000014">
    <property type="protein sequence ID" value="GIH04765.1"/>
    <property type="molecule type" value="Genomic_DNA"/>
</dbReference>
<evidence type="ECO:0000256" key="1">
    <source>
        <dbReference type="ARBA" id="ARBA00004370"/>
    </source>
</evidence>
<evidence type="ECO:0000256" key="5">
    <source>
        <dbReference type="ARBA" id="ARBA00022989"/>
    </source>
</evidence>
<accession>A0A8J3VFR8</accession>
<evidence type="ECO:0000256" key="7">
    <source>
        <dbReference type="ARBA" id="ARBA00023306"/>
    </source>
</evidence>
<dbReference type="InterPro" id="IPR050487">
    <property type="entry name" value="FtsQ_DivIB"/>
</dbReference>
<keyword evidence="5 8" id="KW-1133">Transmembrane helix</keyword>
<evidence type="ECO:0000256" key="2">
    <source>
        <dbReference type="ARBA" id="ARBA00022475"/>
    </source>
</evidence>
<dbReference type="GO" id="GO:0005886">
    <property type="term" value="C:plasma membrane"/>
    <property type="evidence" value="ECO:0007669"/>
    <property type="project" value="TreeGrafter"/>
</dbReference>
<comment type="subcellular location">
    <subcellularLocation>
        <location evidence="1">Membrane</location>
    </subcellularLocation>
</comment>
<keyword evidence="11" id="KW-1185">Reference proteome</keyword>
<keyword evidence="3" id="KW-0132">Cell division</keyword>
<dbReference type="GO" id="GO:0051301">
    <property type="term" value="P:cell division"/>
    <property type="evidence" value="ECO:0007669"/>
    <property type="project" value="UniProtKB-KW"/>
</dbReference>
<feature type="domain" description="POTRA" evidence="9">
    <location>
        <begin position="68"/>
        <end position="136"/>
    </location>
</feature>
<dbReference type="Pfam" id="PF08478">
    <property type="entry name" value="POTRA_1"/>
    <property type="match status" value="1"/>
</dbReference>